<accession>G0AF26</accession>
<reference evidence="2 3" key="1">
    <citation type="journal article" date="2004" name="Environ. Microbiol.">
        <title>Phylogeny-function analysis of (meta)genomic libraries: screening for expression of ribosomal RNA genes by large-insert library fluorescent in situ hybridization (LIL-FISH).</title>
        <authorList>
            <person name="Leveau J.H."/>
            <person name="Gerards S."/>
            <person name="de Boer W."/>
            <person name="van Veen J.A."/>
        </authorList>
    </citation>
    <scope>NUCLEOTIDE SEQUENCE [LARGE SCALE GENOMIC DNA]</scope>
    <source>
        <strain evidence="2 3">Ter331</strain>
    </source>
</reference>
<dbReference type="EMBL" id="CP002745">
    <property type="protein sequence ID" value="AEK60553.1"/>
    <property type="molecule type" value="Genomic_DNA"/>
</dbReference>
<protein>
    <submittedName>
        <fullName evidence="2">Uncharacterized protein</fullName>
    </submittedName>
</protein>
<reference evidence="2 3" key="2">
    <citation type="journal article" date="2006" name="J. Microbiol. Methods">
        <title>Genomic flank-sequencing of plasposon insertion sites for rapid identification of functional genes.</title>
        <authorList>
            <person name="Leveau J.H."/>
            <person name="Gerards S."/>
            <person name="Fritsche K."/>
            <person name="Zondag G."/>
            <person name="van Veen J.A."/>
        </authorList>
    </citation>
    <scope>NUCLEOTIDE SEQUENCE [LARGE SCALE GENOMIC DNA]</scope>
    <source>
        <strain evidence="2 3">Ter331</strain>
    </source>
</reference>
<name>G0AF26_COLFT</name>
<dbReference type="Proteomes" id="UP000008392">
    <property type="component" value="Chromosome"/>
</dbReference>
<evidence type="ECO:0000256" key="1">
    <source>
        <dbReference type="SAM" id="MobiDB-lite"/>
    </source>
</evidence>
<organism evidence="2 3">
    <name type="scientific">Collimonas fungivorans (strain Ter331)</name>
    <dbReference type="NCBI Taxonomy" id="1005048"/>
    <lineage>
        <taxon>Bacteria</taxon>
        <taxon>Pseudomonadati</taxon>
        <taxon>Pseudomonadota</taxon>
        <taxon>Betaproteobacteria</taxon>
        <taxon>Burkholderiales</taxon>
        <taxon>Oxalobacteraceae</taxon>
        <taxon>Collimonas</taxon>
    </lineage>
</organism>
<gene>
    <name evidence="2" type="ordered locus">CFU_0719</name>
</gene>
<reference evidence="3" key="6">
    <citation type="submission" date="2011-05" db="EMBL/GenBank/DDBJ databases">
        <title>Complete sequence of Collimonas fungivorans Ter331.</title>
        <authorList>
            <person name="Leveau J.H."/>
        </authorList>
    </citation>
    <scope>NUCLEOTIDE SEQUENCE [LARGE SCALE GENOMIC DNA]</scope>
    <source>
        <strain evidence="3">Ter331</strain>
    </source>
</reference>
<dbReference type="KEGG" id="cfu:CFU_0719"/>
<reference evidence="2 3" key="5">
    <citation type="journal article" date="2011" name="ISME J.">
        <title>Dual transcriptional profiling of a bacterial/fungal confrontation: Collimonas fungivorans versus Aspergillus niger.</title>
        <authorList>
            <person name="Mela F."/>
            <person name="Fritsche K."/>
            <person name="de Boer W."/>
            <person name="van Veen J.A."/>
            <person name="de Graaff L.H."/>
            <person name="van den Berg M."/>
            <person name="Leveau J.H."/>
        </authorList>
    </citation>
    <scope>NUCLEOTIDE SEQUENCE [LARGE SCALE GENOMIC DNA]</scope>
    <source>
        <strain evidence="2 3">Ter331</strain>
    </source>
</reference>
<evidence type="ECO:0000313" key="3">
    <source>
        <dbReference type="Proteomes" id="UP000008392"/>
    </source>
</evidence>
<keyword evidence="3" id="KW-1185">Reference proteome</keyword>
<dbReference type="AlphaFoldDB" id="G0AF26"/>
<sequence length="31" mass="3066">MDAAQPAGNLSGSKSTDDRGYNQSAAAIIGV</sequence>
<reference evidence="2 3" key="4">
    <citation type="journal article" date="2010" name="Environ. Microbiol.">
        <title>The bacterial genus Collimonas: mycophagy, weathering and other adaptive solutions to life in oligotrophic soil environments.</title>
        <authorList>
            <person name="Leveau J.H."/>
            <person name="Uroz S."/>
            <person name="de Boer W."/>
        </authorList>
    </citation>
    <scope>NUCLEOTIDE SEQUENCE [LARGE SCALE GENOMIC DNA]</scope>
    <source>
        <strain evidence="2 3">Ter331</strain>
    </source>
</reference>
<dbReference type="HOGENOM" id="CLU_3395918_0_0_4"/>
<reference evidence="2 3" key="3">
    <citation type="journal article" date="2008" name="FEMS Microbiol. Ecol.">
        <title>Identification and characterization of genes underlying chitinolysis in Collimonas fungivorans Ter331.</title>
        <authorList>
            <person name="Fritsche K."/>
            <person name="de Boer W."/>
            <person name="Gerards S."/>
            <person name="van den Berg M."/>
            <person name="van Veen J.A."/>
            <person name="Leveau J.H."/>
        </authorList>
    </citation>
    <scope>NUCLEOTIDE SEQUENCE [LARGE SCALE GENOMIC DNA]</scope>
    <source>
        <strain evidence="2 3">Ter331</strain>
    </source>
</reference>
<evidence type="ECO:0000313" key="2">
    <source>
        <dbReference type="EMBL" id="AEK60553.1"/>
    </source>
</evidence>
<feature type="region of interest" description="Disordered" evidence="1">
    <location>
        <begin position="1"/>
        <end position="31"/>
    </location>
</feature>
<proteinExistence type="predicted"/>